<evidence type="ECO:0000256" key="1">
    <source>
        <dbReference type="SAM" id="Phobius"/>
    </source>
</evidence>
<keyword evidence="1" id="KW-0472">Membrane</keyword>
<keyword evidence="1" id="KW-0812">Transmembrane</keyword>
<dbReference type="RefSeq" id="WP_057799218.1">
    <property type="nucleotide sequence ID" value="NZ_AZFM01000023.1"/>
</dbReference>
<name>A0A0R1UFK3_9LACO</name>
<dbReference type="PATRIC" id="fig|1423763.3.peg.831"/>
<dbReference type="Proteomes" id="UP000051036">
    <property type="component" value="Unassembled WGS sequence"/>
</dbReference>
<dbReference type="EMBL" id="AZFM01000023">
    <property type="protein sequence ID" value="KRL89461.1"/>
    <property type="molecule type" value="Genomic_DNA"/>
</dbReference>
<organism evidence="2 3">
    <name type="scientific">Lactobacillus kalixensis DSM 16043</name>
    <dbReference type="NCBI Taxonomy" id="1423763"/>
    <lineage>
        <taxon>Bacteria</taxon>
        <taxon>Bacillati</taxon>
        <taxon>Bacillota</taxon>
        <taxon>Bacilli</taxon>
        <taxon>Lactobacillales</taxon>
        <taxon>Lactobacillaceae</taxon>
        <taxon>Lactobacillus</taxon>
    </lineage>
</organism>
<evidence type="ECO:0008006" key="4">
    <source>
        <dbReference type="Google" id="ProtNLM"/>
    </source>
</evidence>
<keyword evidence="3" id="KW-1185">Reference proteome</keyword>
<reference evidence="2 3" key="1">
    <citation type="journal article" date="2015" name="Genome Announc.">
        <title>Expanding the biotechnology potential of lactobacilli through comparative genomics of 213 strains and associated genera.</title>
        <authorList>
            <person name="Sun Z."/>
            <person name="Harris H.M."/>
            <person name="McCann A."/>
            <person name="Guo C."/>
            <person name="Argimon S."/>
            <person name="Zhang W."/>
            <person name="Yang X."/>
            <person name="Jeffery I.B."/>
            <person name="Cooney J.C."/>
            <person name="Kagawa T.F."/>
            <person name="Liu W."/>
            <person name="Song Y."/>
            <person name="Salvetti E."/>
            <person name="Wrobel A."/>
            <person name="Rasinkangas P."/>
            <person name="Parkhill J."/>
            <person name="Rea M.C."/>
            <person name="O'Sullivan O."/>
            <person name="Ritari J."/>
            <person name="Douillard F.P."/>
            <person name="Paul Ross R."/>
            <person name="Yang R."/>
            <person name="Briner A.E."/>
            <person name="Felis G.E."/>
            <person name="de Vos W.M."/>
            <person name="Barrangou R."/>
            <person name="Klaenhammer T.R."/>
            <person name="Caufield P.W."/>
            <person name="Cui Y."/>
            <person name="Zhang H."/>
            <person name="O'Toole P.W."/>
        </authorList>
    </citation>
    <scope>NUCLEOTIDE SEQUENCE [LARGE SCALE GENOMIC DNA]</scope>
    <source>
        <strain evidence="2 3">DSM 16043</strain>
    </source>
</reference>
<accession>A0A0R1UFK3</accession>
<feature type="transmembrane region" description="Helical" evidence="1">
    <location>
        <begin position="34"/>
        <end position="52"/>
    </location>
</feature>
<proteinExistence type="predicted"/>
<dbReference type="OrthoDB" id="2147406at2"/>
<dbReference type="STRING" id="1423763.FC46_GL000820"/>
<keyword evidence="1" id="KW-1133">Transmembrane helix</keyword>
<comment type="caution">
    <text evidence="2">The sequence shown here is derived from an EMBL/GenBank/DDBJ whole genome shotgun (WGS) entry which is preliminary data.</text>
</comment>
<feature type="transmembrane region" description="Helical" evidence="1">
    <location>
        <begin position="85"/>
        <end position="106"/>
    </location>
</feature>
<feature type="transmembrane region" description="Helical" evidence="1">
    <location>
        <begin position="7"/>
        <end position="28"/>
    </location>
</feature>
<sequence>MINNKRFLITLDLFLTIIFPAFLISFSFTFSQSVRVGMFSILLLALLSGIIIPNYLISWLVIILTTFGIAFLLIGYVIMPNSAKLCLILAFPVEASLVSVITNYVIHWKHEVTNFKDAKRLINHYDLHLKLQTEYNAIKFLNHEMNLIRKNPDYHLSSKITLISWANHQQFEQFNHDQHADNLLQIAKILKNTRLASEFIYYLGNATFAIISPNINEEVAKKVDNTTFTKLQILPAPLPQHLKFASERISNDNIKNYRNAKAIFKHLKRELETDLITEYLIKDGTHE</sequence>
<dbReference type="AlphaFoldDB" id="A0A0R1UFK3"/>
<evidence type="ECO:0000313" key="3">
    <source>
        <dbReference type="Proteomes" id="UP000051036"/>
    </source>
</evidence>
<gene>
    <name evidence="2" type="ORF">FC46_GL000820</name>
</gene>
<evidence type="ECO:0000313" key="2">
    <source>
        <dbReference type="EMBL" id="KRL89461.1"/>
    </source>
</evidence>
<protein>
    <recommendedName>
        <fullName evidence="4">GGDEF domain-containing protein</fullName>
    </recommendedName>
</protein>
<feature type="transmembrane region" description="Helical" evidence="1">
    <location>
        <begin position="59"/>
        <end position="79"/>
    </location>
</feature>